<keyword evidence="2" id="KW-1185">Reference proteome</keyword>
<dbReference type="GO" id="GO:0003676">
    <property type="term" value="F:nucleic acid binding"/>
    <property type="evidence" value="ECO:0007669"/>
    <property type="project" value="InterPro"/>
</dbReference>
<protein>
    <recommendedName>
        <fullName evidence="3">Tc1-like transposase DDE domain-containing protein</fullName>
    </recommendedName>
</protein>
<dbReference type="InterPro" id="IPR036397">
    <property type="entry name" value="RNaseH_sf"/>
</dbReference>
<gene>
    <name evidence="1" type="ORF">BpHYR1_000631</name>
</gene>
<reference evidence="1 2" key="1">
    <citation type="journal article" date="2018" name="Sci. Rep.">
        <title>Genomic signatures of local adaptation to the degree of environmental predictability in rotifers.</title>
        <authorList>
            <person name="Franch-Gras L."/>
            <person name="Hahn C."/>
            <person name="Garcia-Roger E.M."/>
            <person name="Carmona M.J."/>
            <person name="Serra M."/>
            <person name="Gomez A."/>
        </authorList>
    </citation>
    <scope>NUCLEOTIDE SEQUENCE [LARGE SCALE GENOMIC DNA]</scope>
    <source>
        <strain evidence="1">HYR1</strain>
    </source>
</reference>
<comment type="caution">
    <text evidence="1">The sequence shown here is derived from an EMBL/GenBank/DDBJ whole genome shotgun (WGS) entry which is preliminary data.</text>
</comment>
<evidence type="ECO:0000313" key="2">
    <source>
        <dbReference type="Proteomes" id="UP000276133"/>
    </source>
</evidence>
<dbReference type="OrthoDB" id="2266637at2759"/>
<evidence type="ECO:0008006" key="3">
    <source>
        <dbReference type="Google" id="ProtNLM"/>
    </source>
</evidence>
<evidence type="ECO:0000313" key="1">
    <source>
        <dbReference type="EMBL" id="RNA26174.1"/>
    </source>
</evidence>
<dbReference type="Proteomes" id="UP000276133">
    <property type="component" value="Unassembled WGS sequence"/>
</dbReference>
<dbReference type="EMBL" id="REGN01002784">
    <property type="protein sequence ID" value="RNA26174.1"/>
    <property type="molecule type" value="Genomic_DNA"/>
</dbReference>
<accession>A0A3M7RRJ2</accession>
<proteinExistence type="predicted"/>
<dbReference type="AlphaFoldDB" id="A0A3M7RRJ2"/>
<organism evidence="1 2">
    <name type="scientific">Brachionus plicatilis</name>
    <name type="common">Marine rotifer</name>
    <name type="synonym">Brachionus muelleri</name>
    <dbReference type="NCBI Taxonomy" id="10195"/>
    <lineage>
        <taxon>Eukaryota</taxon>
        <taxon>Metazoa</taxon>
        <taxon>Spiralia</taxon>
        <taxon>Gnathifera</taxon>
        <taxon>Rotifera</taxon>
        <taxon>Eurotatoria</taxon>
        <taxon>Monogononta</taxon>
        <taxon>Pseudotrocha</taxon>
        <taxon>Ploima</taxon>
        <taxon>Brachionidae</taxon>
        <taxon>Brachionus</taxon>
    </lineage>
</organism>
<dbReference type="Gene3D" id="3.30.420.10">
    <property type="entry name" value="Ribonuclease H-like superfamily/Ribonuclease H"/>
    <property type="match status" value="1"/>
</dbReference>
<name>A0A3M7RRJ2_BRAPC</name>
<feature type="non-terminal residue" evidence="1">
    <location>
        <position position="1"/>
    </location>
</feature>
<sequence length="97" mass="11059">GQLKALELGFDLPEKIKLADLKKLVSVHPAFNSVNKLEILGKKYGIKVIFIPKYHCELNPIEEEFWRCLFAYKSGVNYANVLKTYFSGKSKAKTAEH</sequence>